<evidence type="ECO:0000256" key="3">
    <source>
        <dbReference type="SAM" id="MobiDB-lite"/>
    </source>
</evidence>
<sequence length="149" mass="17254">MSGTDDDDDDENNDDDDDVYDKDIKIKNINSFVKKQIGNTVRLSYASYENTKIKEDNNKPPIFIMHGMFGSKSNWHSLAKRFSSGGRKDSHVRQFLATNMIHKDGRFRWRVNLDSIINNYLPLCKFPEFDTQYKGPTLFIGGSESEYIK</sequence>
<evidence type="ECO:0000256" key="1">
    <source>
        <dbReference type="ARBA" id="ARBA00008645"/>
    </source>
</evidence>
<organism evidence="4 5">
    <name type="scientific">Tegillarca granosa</name>
    <name type="common">Malaysian cockle</name>
    <name type="synonym">Anadara granosa</name>
    <dbReference type="NCBI Taxonomy" id="220873"/>
    <lineage>
        <taxon>Eukaryota</taxon>
        <taxon>Metazoa</taxon>
        <taxon>Spiralia</taxon>
        <taxon>Lophotrochozoa</taxon>
        <taxon>Mollusca</taxon>
        <taxon>Bivalvia</taxon>
        <taxon>Autobranchia</taxon>
        <taxon>Pteriomorphia</taxon>
        <taxon>Arcoida</taxon>
        <taxon>Arcoidea</taxon>
        <taxon>Arcidae</taxon>
        <taxon>Tegillarca</taxon>
    </lineage>
</organism>
<gene>
    <name evidence="4" type="ORF">KUTeg_010242</name>
</gene>
<dbReference type="PANTHER" id="PTHR46118:SF4">
    <property type="entry name" value="PROTEIN ABHD11"/>
    <property type="match status" value="1"/>
</dbReference>
<dbReference type="SUPFAM" id="SSF53474">
    <property type="entry name" value="alpha/beta-Hydrolases"/>
    <property type="match status" value="1"/>
</dbReference>
<dbReference type="Gene3D" id="3.40.50.1820">
    <property type="entry name" value="alpha/beta hydrolase"/>
    <property type="match status" value="1"/>
</dbReference>
<comment type="similarity">
    <text evidence="1">Belongs to the AB hydrolase superfamily.</text>
</comment>
<reference evidence="4 5" key="1">
    <citation type="submission" date="2022-12" db="EMBL/GenBank/DDBJ databases">
        <title>Chromosome-level genome of Tegillarca granosa.</title>
        <authorList>
            <person name="Kim J."/>
        </authorList>
    </citation>
    <scope>NUCLEOTIDE SEQUENCE [LARGE SCALE GENOMIC DNA]</scope>
    <source>
        <strain evidence="4">Teg-2019</strain>
        <tissue evidence="4">Adductor muscle</tissue>
    </source>
</reference>
<name>A0ABQ9F6C2_TEGGR</name>
<keyword evidence="2" id="KW-0378">Hydrolase</keyword>
<comment type="caution">
    <text evidence="4">The sequence shown here is derived from an EMBL/GenBank/DDBJ whole genome shotgun (WGS) entry which is preliminary data.</text>
</comment>
<dbReference type="EMBL" id="JARBDR010000440">
    <property type="protein sequence ID" value="KAJ8312869.1"/>
    <property type="molecule type" value="Genomic_DNA"/>
</dbReference>
<dbReference type="PANTHER" id="PTHR46118">
    <property type="entry name" value="PROTEIN ABHD11"/>
    <property type="match status" value="1"/>
</dbReference>
<accession>A0ABQ9F6C2</accession>
<dbReference type="InterPro" id="IPR029058">
    <property type="entry name" value="AB_hydrolase_fold"/>
</dbReference>
<evidence type="ECO:0000256" key="2">
    <source>
        <dbReference type="ARBA" id="ARBA00022801"/>
    </source>
</evidence>
<protein>
    <submittedName>
        <fullName evidence="4">Uncharacterized protein</fullName>
    </submittedName>
</protein>
<dbReference type="Proteomes" id="UP001217089">
    <property type="component" value="Unassembled WGS sequence"/>
</dbReference>
<proteinExistence type="inferred from homology"/>
<evidence type="ECO:0000313" key="5">
    <source>
        <dbReference type="Proteomes" id="UP001217089"/>
    </source>
</evidence>
<feature type="region of interest" description="Disordered" evidence="3">
    <location>
        <begin position="1"/>
        <end position="20"/>
    </location>
</feature>
<keyword evidence="5" id="KW-1185">Reference proteome</keyword>
<evidence type="ECO:0000313" key="4">
    <source>
        <dbReference type="EMBL" id="KAJ8312869.1"/>
    </source>
</evidence>